<dbReference type="AlphaFoldDB" id="A0A1U7D8Y0"/>
<sequence>MTRGQRMPGDNARCPLQARGAAGRAVCAMSARAGMAGTVGSESDFGWGGCSPCAGSMACVERRSVRSLVNRNTLDNRSCRGVRYSKVTAPGSLTDSTQSHN</sequence>
<proteinExistence type="predicted"/>
<evidence type="ECO:0000313" key="2">
    <source>
        <dbReference type="Proteomes" id="UP000186559"/>
    </source>
</evidence>
<dbReference type="KEGG" id="tpro:Ga0080559_TMP3724"/>
<reference evidence="1 2" key="1">
    <citation type="submission" date="2016-03" db="EMBL/GenBank/DDBJ databases">
        <title>Deep-sea bacteria in the southern Pacific.</title>
        <authorList>
            <person name="Tang K."/>
        </authorList>
    </citation>
    <scope>NUCLEOTIDE SEQUENCE [LARGE SCALE GENOMIC DNA]</scope>
    <source>
        <strain evidence="1 2">JLT2016</strain>
    </source>
</reference>
<dbReference type="EMBL" id="CP014796">
    <property type="protein sequence ID" value="APX24520.1"/>
    <property type="molecule type" value="Genomic_DNA"/>
</dbReference>
<keyword evidence="2" id="KW-1185">Reference proteome</keyword>
<name>A0A1U7D8Y0_9RHOB</name>
<organism evidence="1 2">
    <name type="scientific">Salipiger profundus</name>
    <dbReference type="NCBI Taxonomy" id="1229727"/>
    <lineage>
        <taxon>Bacteria</taxon>
        <taxon>Pseudomonadati</taxon>
        <taxon>Pseudomonadota</taxon>
        <taxon>Alphaproteobacteria</taxon>
        <taxon>Rhodobacterales</taxon>
        <taxon>Roseobacteraceae</taxon>
        <taxon>Salipiger</taxon>
    </lineage>
</organism>
<dbReference type="Proteomes" id="UP000186559">
    <property type="component" value="Chromosome"/>
</dbReference>
<gene>
    <name evidence="1" type="ORF">Ga0080559_TMP3724</name>
</gene>
<dbReference type="STRING" id="1229727.Ga0080559_TMP3724"/>
<protein>
    <submittedName>
        <fullName evidence="1">Uncharacterized protein</fullName>
    </submittedName>
</protein>
<accession>A0A1U7D8Y0</accession>
<evidence type="ECO:0000313" key="1">
    <source>
        <dbReference type="EMBL" id="APX24520.1"/>
    </source>
</evidence>